<evidence type="ECO:0000256" key="7">
    <source>
        <dbReference type="ARBA" id="ARBA00023136"/>
    </source>
</evidence>
<evidence type="ECO:0000256" key="6">
    <source>
        <dbReference type="ARBA" id="ARBA00023077"/>
    </source>
</evidence>
<evidence type="ECO:0000313" key="16">
    <source>
        <dbReference type="Proteomes" id="UP000487350"/>
    </source>
</evidence>
<keyword evidence="4 10" id="KW-1134">Transmembrane beta strand</keyword>
<keyword evidence="9 10" id="KW-0998">Cell outer membrane</keyword>
<evidence type="ECO:0000256" key="5">
    <source>
        <dbReference type="ARBA" id="ARBA00022692"/>
    </source>
</evidence>
<dbReference type="EMBL" id="WJBU01000001">
    <property type="protein sequence ID" value="MRD45965.1"/>
    <property type="molecule type" value="Genomic_DNA"/>
</dbReference>
<feature type="domain" description="TonB-dependent receptor-like beta-barrel" evidence="13">
    <location>
        <begin position="254"/>
        <end position="696"/>
    </location>
</feature>
<evidence type="ECO:0000259" key="14">
    <source>
        <dbReference type="Pfam" id="PF07715"/>
    </source>
</evidence>
<dbReference type="InterPro" id="IPR037066">
    <property type="entry name" value="Plug_dom_sf"/>
</dbReference>
<dbReference type="GO" id="GO:0009279">
    <property type="term" value="C:cell outer membrane"/>
    <property type="evidence" value="ECO:0007669"/>
    <property type="project" value="UniProtKB-SubCell"/>
</dbReference>
<dbReference type="PANTHER" id="PTHR32552:SF83">
    <property type="entry name" value="BLR3904 PROTEIN"/>
    <property type="match status" value="1"/>
</dbReference>
<comment type="similarity">
    <text evidence="2 10 11">Belongs to the TonB-dependent receptor family.</text>
</comment>
<dbReference type="NCBIfam" id="TIGR01783">
    <property type="entry name" value="TonB-siderophor"/>
    <property type="match status" value="1"/>
</dbReference>
<dbReference type="Proteomes" id="UP000487350">
    <property type="component" value="Unassembled WGS sequence"/>
</dbReference>
<dbReference type="Pfam" id="PF07715">
    <property type="entry name" value="Plug"/>
    <property type="match status" value="1"/>
</dbReference>
<evidence type="ECO:0000256" key="8">
    <source>
        <dbReference type="ARBA" id="ARBA00023170"/>
    </source>
</evidence>
<evidence type="ECO:0000256" key="9">
    <source>
        <dbReference type="ARBA" id="ARBA00023237"/>
    </source>
</evidence>
<evidence type="ECO:0000256" key="12">
    <source>
        <dbReference type="SAM" id="MobiDB-lite"/>
    </source>
</evidence>
<dbReference type="InterPro" id="IPR010105">
    <property type="entry name" value="TonB_sidphr_rcpt"/>
</dbReference>
<keyword evidence="8 15" id="KW-0675">Receptor</keyword>
<dbReference type="InterPro" id="IPR039426">
    <property type="entry name" value="TonB-dep_rcpt-like"/>
</dbReference>
<dbReference type="PROSITE" id="PS52016">
    <property type="entry name" value="TONB_DEPENDENT_REC_3"/>
    <property type="match status" value="1"/>
</dbReference>
<proteinExistence type="inferred from homology"/>
<feature type="domain" description="TonB-dependent receptor plug" evidence="14">
    <location>
        <begin position="50"/>
        <end position="149"/>
    </location>
</feature>
<protein>
    <submittedName>
        <fullName evidence="15">TonB-dependent siderophore receptor</fullName>
    </submittedName>
</protein>
<comment type="caution">
    <text evidence="15">The sequence shown here is derived from an EMBL/GenBank/DDBJ whole genome shotgun (WGS) entry which is preliminary data.</text>
</comment>
<keyword evidence="16" id="KW-1185">Reference proteome</keyword>
<dbReference type="AlphaFoldDB" id="A0A844APH4"/>
<gene>
    <name evidence="15" type="ORF">GHT07_01635</name>
</gene>
<evidence type="ECO:0000256" key="10">
    <source>
        <dbReference type="PROSITE-ProRule" id="PRU01360"/>
    </source>
</evidence>
<name>A0A844APH4_9BURK</name>
<dbReference type="InterPro" id="IPR000531">
    <property type="entry name" value="Beta-barrel_TonB"/>
</dbReference>
<evidence type="ECO:0000259" key="13">
    <source>
        <dbReference type="Pfam" id="PF00593"/>
    </source>
</evidence>
<keyword evidence="7 10" id="KW-0472">Membrane</keyword>
<dbReference type="GO" id="GO:0015344">
    <property type="term" value="F:siderophore uptake transmembrane transporter activity"/>
    <property type="evidence" value="ECO:0007669"/>
    <property type="project" value="TreeGrafter"/>
</dbReference>
<keyword evidence="5 10" id="KW-0812">Transmembrane</keyword>
<evidence type="ECO:0000256" key="3">
    <source>
        <dbReference type="ARBA" id="ARBA00022448"/>
    </source>
</evidence>
<evidence type="ECO:0000256" key="1">
    <source>
        <dbReference type="ARBA" id="ARBA00004571"/>
    </source>
</evidence>
<dbReference type="InterPro" id="IPR012910">
    <property type="entry name" value="Plug_dom"/>
</dbReference>
<dbReference type="InterPro" id="IPR036942">
    <property type="entry name" value="Beta-barrel_TonB_sf"/>
</dbReference>
<dbReference type="Gene3D" id="2.40.170.20">
    <property type="entry name" value="TonB-dependent receptor, beta-barrel domain"/>
    <property type="match status" value="1"/>
</dbReference>
<dbReference type="OrthoDB" id="9790771at2"/>
<sequence>MLAASVSSWAQTRPVSTLAPVTIREKAEAPQGKDAVQTKRTSIGKGEQDIRDIPQSVNVITEKLIDDVKLDTLKQALHYSAGITFAATENGTDQDVRLRGFPIATTGDVLIDGMRDPSQYDRDTFNLERIEVMRGSASMLFGRGSTGGVVNQVTKRPLLQDQTDITGTAGTGGYFRSTADFNLRTGETNALRINAMVNKANNGGAKVDKYGFAPSYAWGLGTPDEFNVGLFTIKNDNVPMAAVRYVNGRLAPVAAGAFYGTASDFATGEATYVNGSWKHLFANGGELRAQWRSGIFDRAQWSTAAGACGATPTPAGTCPAGTPAVTSLTPATFLTRSGLTPRKDRYKATYAQADYSKSIEAFGMRHDLLAGVDISREQANRFQNNGSLLATRPATTVGTPDGGAVLAGPGSFPQWRNSSNYTAKAWGAYAQDTIHLTPVWKLLGGVRYDSFKGDFESLAYAAGANGALTTVTKTHLSNSPWSYRAGVLYQPTASQSYHVSYGTSFNTSADTYQFVTPQTAGTPPEKSRNIELGAKLDWLGGRLSTRGAIFRTEKFNERTTDADFAGTAFLLSGKRHTSGIELDVVGYLTPKWEIYASYTWIPIAKIDALGTAQAASVGSRVGLTPKQSGAVWLSYQALPELRLAVGAHGASENRPLQGTTGAASTTARVPGFAVFDAMAEYKFTPDVYAQINVNNLTNKAYGDQLYPGFTVLGAKRQVLATIGVRY</sequence>
<dbReference type="CDD" id="cd01347">
    <property type="entry name" value="ligand_gated_channel"/>
    <property type="match status" value="1"/>
</dbReference>
<comment type="subcellular location">
    <subcellularLocation>
        <location evidence="1 10">Cell outer membrane</location>
        <topology evidence="1 10">Multi-pass membrane protein</topology>
    </subcellularLocation>
</comment>
<keyword evidence="6 11" id="KW-0798">TonB box</keyword>
<keyword evidence="3 10" id="KW-0813">Transport</keyword>
<dbReference type="SUPFAM" id="SSF56935">
    <property type="entry name" value="Porins"/>
    <property type="match status" value="1"/>
</dbReference>
<dbReference type="GO" id="GO:0015891">
    <property type="term" value="P:siderophore transport"/>
    <property type="evidence" value="ECO:0007669"/>
    <property type="project" value="InterPro"/>
</dbReference>
<dbReference type="GO" id="GO:0038023">
    <property type="term" value="F:signaling receptor activity"/>
    <property type="evidence" value="ECO:0007669"/>
    <property type="project" value="InterPro"/>
</dbReference>
<evidence type="ECO:0000256" key="2">
    <source>
        <dbReference type="ARBA" id="ARBA00009810"/>
    </source>
</evidence>
<dbReference type="PANTHER" id="PTHR32552">
    <property type="entry name" value="FERRICHROME IRON RECEPTOR-RELATED"/>
    <property type="match status" value="1"/>
</dbReference>
<dbReference type="Gene3D" id="2.170.130.10">
    <property type="entry name" value="TonB-dependent receptor, plug domain"/>
    <property type="match status" value="1"/>
</dbReference>
<evidence type="ECO:0000313" key="15">
    <source>
        <dbReference type="EMBL" id="MRD45965.1"/>
    </source>
</evidence>
<evidence type="ECO:0000256" key="4">
    <source>
        <dbReference type="ARBA" id="ARBA00022452"/>
    </source>
</evidence>
<reference evidence="15 16" key="1">
    <citation type="submission" date="2019-11" db="EMBL/GenBank/DDBJ databases">
        <title>Caenimonas koreensis gen. nov., sp. nov., isolated from activated sludge.</title>
        <authorList>
            <person name="Seung H.R."/>
        </authorList>
    </citation>
    <scope>NUCLEOTIDE SEQUENCE [LARGE SCALE GENOMIC DNA]</scope>
    <source>
        <strain evidence="15 16">EMB320</strain>
    </source>
</reference>
<evidence type="ECO:0000256" key="11">
    <source>
        <dbReference type="RuleBase" id="RU003357"/>
    </source>
</evidence>
<feature type="region of interest" description="Disordered" evidence="12">
    <location>
        <begin position="26"/>
        <end position="48"/>
    </location>
</feature>
<accession>A0A844APH4</accession>
<organism evidence="15 16">
    <name type="scientific">Caenimonas koreensis DSM 17982</name>
    <dbReference type="NCBI Taxonomy" id="1121255"/>
    <lineage>
        <taxon>Bacteria</taxon>
        <taxon>Pseudomonadati</taxon>
        <taxon>Pseudomonadota</taxon>
        <taxon>Betaproteobacteria</taxon>
        <taxon>Burkholderiales</taxon>
        <taxon>Comamonadaceae</taxon>
        <taxon>Caenimonas</taxon>
    </lineage>
</organism>
<dbReference type="Pfam" id="PF00593">
    <property type="entry name" value="TonB_dep_Rec_b-barrel"/>
    <property type="match status" value="1"/>
</dbReference>